<evidence type="ECO:0000313" key="4">
    <source>
        <dbReference type="Proteomes" id="UP001461498"/>
    </source>
</evidence>
<feature type="compositionally biased region" description="Pro residues" evidence="1">
    <location>
        <begin position="291"/>
        <end position="307"/>
    </location>
</feature>
<evidence type="ECO:0000256" key="2">
    <source>
        <dbReference type="SAM" id="Phobius"/>
    </source>
</evidence>
<keyword evidence="4" id="KW-1185">Reference proteome</keyword>
<feature type="compositionally biased region" description="Polar residues" evidence="1">
    <location>
        <begin position="313"/>
        <end position="322"/>
    </location>
</feature>
<dbReference type="EMBL" id="JAPXFL010000011">
    <property type="protein sequence ID" value="KAK9499236.1"/>
    <property type="molecule type" value="Genomic_DNA"/>
</dbReference>
<feature type="region of interest" description="Disordered" evidence="1">
    <location>
        <begin position="276"/>
        <end position="322"/>
    </location>
</feature>
<keyword evidence="2" id="KW-1133">Transmembrane helix</keyword>
<feature type="transmembrane region" description="Helical" evidence="2">
    <location>
        <begin position="117"/>
        <end position="142"/>
    </location>
</feature>
<feature type="region of interest" description="Disordered" evidence="1">
    <location>
        <begin position="378"/>
        <end position="397"/>
    </location>
</feature>
<name>A0AAW1CMD3_9HEMI</name>
<feature type="transmembrane region" description="Helical" evidence="2">
    <location>
        <begin position="12"/>
        <end position="35"/>
    </location>
</feature>
<evidence type="ECO:0000313" key="3">
    <source>
        <dbReference type="EMBL" id="KAK9499235.1"/>
    </source>
</evidence>
<feature type="region of interest" description="Disordered" evidence="1">
    <location>
        <begin position="422"/>
        <end position="444"/>
    </location>
</feature>
<dbReference type="EMBL" id="JAPXFL010000011">
    <property type="protein sequence ID" value="KAK9499235.1"/>
    <property type="molecule type" value="Genomic_DNA"/>
</dbReference>
<feature type="transmembrane region" description="Helical" evidence="2">
    <location>
        <begin position="82"/>
        <end position="105"/>
    </location>
</feature>
<protein>
    <submittedName>
        <fullName evidence="3">Uncharacterized protein</fullName>
    </submittedName>
</protein>
<evidence type="ECO:0000256" key="1">
    <source>
        <dbReference type="SAM" id="MobiDB-lite"/>
    </source>
</evidence>
<sequence length="444" mass="49958">MKETHRIATIFAGVYTLIQSVIWCLIAIYSVAIYACQAPFPFSTNRYKITIADLLYISYYWGKCRPTLDEPQVEAPSAVRTYYWMLVYGVFSAVWIPTSVLLLVASINRIRGHYGSCLYIPWIINTTIIILADLCATIVYGIDISHTLTVKDYTEFVKPVPVIAAGADGITVVPAIEMTVFFSRAIVFWLLNFILLGVVIQGCRALRSLSPTSAFVENEARMKPEDRSNTSKWVNVKSDEMSLKRLPRLQIEEDEIPPARTRSPLDSPVRVRAAYNPISPQSPISETSPIPIRPVDPPPPAPVPPPPLERESSVNSRGNSSPVYDVYGKHLGNALPEEIHKHIPTNDAALKSGLSNQVPWSYAPTGELNLRLKQAAMHQRESDRPQIPQPDYTMHYPRNRNVRPELASNEGDWAEYNSNSTLYSGSLDRDQNMKPHSRYTNVRF</sequence>
<organism evidence="3 4">
    <name type="scientific">Rhynocoris fuscipes</name>
    <dbReference type="NCBI Taxonomy" id="488301"/>
    <lineage>
        <taxon>Eukaryota</taxon>
        <taxon>Metazoa</taxon>
        <taxon>Ecdysozoa</taxon>
        <taxon>Arthropoda</taxon>
        <taxon>Hexapoda</taxon>
        <taxon>Insecta</taxon>
        <taxon>Pterygota</taxon>
        <taxon>Neoptera</taxon>
        <taxon>Paraneoptera</taxon>
        <taxon>Hemiptera</taxon>
        <taxon>Heteroptera</taxon>
        <taxon>Panheteroptera</taxon>
        <taxon>Cimicomorpha</taxon>
        <taxon>Reduviidae</taxon>
        <taxon>Harpactorinae</taxon>
        <taxon>Harpactorini</taxon>
        <taxon>Rhynocoris</taxon>
    </lineage>
</organism>
<reference evidence="3 4" key="1">
    <citation type="submission" date="2022-12" db="EMBL/GenBank/DDBJ databases">
        <title>Chromosome-level genome assembly of true bugs.</title>
        <authorList>
            <person name="Ma L."/>
            <person name="Li H."/>
        </authorList>
    </citation>
    <scope>NUCLEOTIDE SEQUENCE [LARGE SCALE GENOMIC DNA]</scope>
    <source>
        <strain evidence="3">Lab_2022b</strain>
    </source>
</reference>
<comment type="caution">
    <text evidence="3">The sequence shown here is derived from an EMBL/GenBank/DDBJ whole genome shotgun (WGS) entry which is preliminary data.</text>
</comment>
<proteinExistence type="predicted"/>
<keyword evidence="2" id="KW-0472">Membrane</keyword>
<accession>A0AAW1CMD3</accession>
<gene>
    <name evidence="3" type="ORF">O3M35_002310</name>
</gene>
<dbReference type="AlphaFoldDB" id="A0AAW1CMD3"/>
<feature type="compositionally biased region" description="Polar residues" evidence="1">
    <location>
        <begin position="278"/>
        <end position="288"/>
    </location>
</feature>
<dbReference type="Proteomes" id="UP001461498">
    <property type="component" value="Unassembled WGS sequence"/>
</dbReference>
<feature type="transmembrane region" description="Helical" evidence="2">
    <location>
        <begin position="181"/>
        <end position="200"/>
    </location>
</feature>
<keyword evidence="2" id="KW-0812">Transmembrane</keyword>